<proteinExistence type="predicted"/>
<comment type="caution">
    <text evidence="1">The sequence shown here is derived from an EMBL/GenBank/DDBJ whole genome shotgun (WGS) entry which is preliminary data.</text>
</comment>
<evidence type="ECO:0000313" key="1">
    <source>
        <dbReference type="EMBL" id="GBQ05192.1"/>
    </source>
</evidence>
<organism evidence="1 2">
    <name type="scientific">Saccharibacter floricola DSM 15669</name>
    <dbReference type="NCBI Taxonomy" id="1123227"/>
    <lineage>
        <taxon>Bacteria</taxon>
        <taxon>Pseudomonadati</taxon>
        <taxon>Pseudomonadota</taxon>
        <taxon>Alphaproteobacteria</taxon>
        <taxon>Acetobacterales</taxon>
        <taxon>Acetobacteraceae</taxon>
        <taxon>Saccharibacter</taxon>
    </lineage>
</organism>
<sequence>MINAQESVLSLIINIKREKDGDGEEACEYCGTRLSKNVPHLTHTVYNSKAKLSQRVQHVIQNCPQ</sequence>
<dbReference type="Proteomes" id="UP001062901">
    <property type="component" value="Unassembled WGS sequence"/>
</dbReference>
<dbReference type="EMBL" id="BAQD01000003">
    <property type="protein sequence ID" value="GBQ05192.1"/>
    <property type="molecule type" value="Genomic_DNA"/>
</dbReference>
<gene>
    <name evidence="1" type="ORF">AA15669_0351</name>
</gene>
<protein>
    <submittedName>
        <fullName evidence="1">Uncharacterized protein</fullName>
    </submittedName>
</protein>
<name>A0ABQ0NWN1_9PROT</name>
<keyword evidence="2" id="KW-1185">Reference proteome</keyword>
<evidence type="ECO:0000313" key="2">
    <source>
        <dbReference type="Proteomes" id="UP001062901"/>
    </source>
</evidence>
<accession>A0ABQ0NWN1</accession>
<reference evidence="1" key="1">
    <citation type="submission" date="2013-04" db="EMBL/GenBank/DDBJ databases">
        <title>The genome sequencing project of 58 acetic acid bacteria.</title>
        <authorList>
            <person name="Okamoto-Kainuma A."/>
            <person name="Ishikawa M."/>
            <person name="Umino S."/>
            <person name="Koizumi Y."/>
            <person name="Shiwa Y."/>
            <person name="Yoshikawa H."/>
            <person name="Matsutani M."/>
            <person name="Matsushita K."/>
        </authorList>
    </citation>
    <scope>NUCLEOTIDE SEQUENCE</scope>
    <source>
        <strain evidence="1">DSM 15669</strain>
    </source>
</reference>